<sequence>MATSRQNRVMIAVVSYLVSRADLEESELMTRIGMSRDQLNRLLARLAVSSISDAERDHDWVISNCFNECLHGLGITDRESIDCLGMTREELQQEFSQLQNRKNQERS</sequence>
<gene>
    <name evidence="1" type="ORF">GMBLW1_46260</name>
</gene>
<keyword evidence="2" id="KW-1185">Reference proteome</keyword>
<organism evidence="1">
    <name type="scientific">Tuwongella immobilis</name>
    <dbReference type="NCBI Taxonomy" id="692036"/>
    <lineage>
        <taxon>Bacteria</taxon>
        <taxon>Pseudomonadati</taxon>
        <taxon>Planctomycetota</taxon>
        <taxon>Planctomycetia</taxon>
        <taxon>Gemmatales</taxon>
        <taxon>Gemmataceae</taxon>
        <taxon>Tuwongella</taxon>
    </lineage>
</organism>
<dbReference type="Proteomes" id="UP000464378">
    <property type="component" value="Chromosome"/>
</dbReference>
<dbReference type="AlphaFoldDB" id="A0A6C2YTA3"/>
<dbReference type="EMBL" id="LR586016">
    <property type="protein sequence ID" value="VIP04567.1"/>
    <property type="molecule type" value="Genomic_DNA"/>
</dbReference>
<proteinExistence type="predicted"/>
<dbReference type="InParanoid" id="A0A6C2YTA3"/>
<reference evidence="1" key="1">
    <citation type="submission" date="2019-04" db="EMBL/GenBank/DDBJ databases">
        <authorList>
            <consortium name="Science for Life Laboratories"/>
        </authorList>
    </citation>
    <scope>NUCLEOTIDE SEQUENCE</scope>
    <source>
        <strain evidence="1">MBLW1</strain>
    </source>
</reference>
<protein>
    <submittedName>
        <fullName evidence="1">Uncharacterized protein</fullName>
    </submittedName>
</protein>
<accession>A0A6C2YTA3</accession>
<evidence type="ECO:0000313" key="2">
    <source>
        <dbReference type="Proteomes" id="UP000464378"/>
    </source>
</evidence>
<dbReference type="KEGG" id="tim:GMBLW1_46260"/>
<dbReference type="EMBL" id="LR593887">
    <property type="protein sequence ID" value="VTS06495.1"/>
    <property type="molecule type" value="Genomic_DNA"/>
</dbReference>
<evidence type="ECO:0000313" key="1">
    <source>
        <dbReference type="EMBL" id="VIP04567.1"/>
    </source>
</evidence>
<name>A0A6C2YTA3_9BACT</name>